<dbReference type="OrthoDB" id="58802at2"/>
<evidence type="ECO:0000259" key="5">
    <source>
        <dbReference type="Pfam" id="PF04198"/>
    </source>
</evidence>
<dbReference type="Gene3D" id="1.10.10.60">
    <property type="entry name" value="Homeodomain-like"/>
    <property type="match status" value="1"/>
</dbReference>
<dbReference type="PANTHER" id="PTHR34294:SF12">
    <property type="entry name" value="SUGAR-BINDING TRANSCRIPTIONAL REGULATOR"/>
    <property type="match status" value="1"/>
</dbReference>
<dbReference type="Proteomes" id="UP000247922">
    <property type="component" value="Unassembled WGS sequence"/>
</dbReference>
<keyword evidence="3 7" id="KW-0238">DNA-binding</keyword>
<dbReference type="InterPro" id="IPR051054">
    <property type="entry name" value="SorC_transcr_regulators"/>
</dbReference>
<dbReference type="EMBL" id="QJJR01000019">
    <property type="protein sequence ID" value="PXW86716.1"/>
    <property type="molecule type" value="Genomic_DNA"/>
</dbReference>
<dbReference type="InterPro" id="IPR007324">
    <property type="entry name" value="Sugar-bd_dom_put"/>
</dbReference>
<name>A0A2V3VYM0_9BACI</name>
<keyword evidence="4" id="KW-0804">Transcription</keyword>
<keyword evidence="2" id="KW-0805">Transcription regulation</keyword>
<dbReference type="Pfam" id="PF04198">
    <property type="entry name" value="Sugar-bind"/>
    <property type="match status" value="1"/>
</dbReference>
<keyword evidence="8" id="KW-1185">Reference proteome</keyword>
<evidence type="ECO:0000313" key="7">
    <source>
        <dbReference type="EMBL" id="PXW86716.1"/>
    </source>
</evidence>
<reference evidence="7 8" key="1">
    <citation type="submission" date="2018-05" db="EMBL/GenBank/DDBJ databases">
        <title>Genomic Encyclopedia of Type Strains, Phase IV (KMG-IV): sequencing the most valuable type-strain genomes for metagenomic binning, comparative biology and taxonomic classification.</title>
        <authorList>
            <person name="Goeker M."/>
        </authorList>
    </citation>
    <scope>NUCLEOTIDE SEQUENCE [LARGE SCALE GENOMIC DNA]</scope>
    <source>
        <strain evidence="7 8">DSM 22440</strain>
    </source>
</reference>
<organism evidence="7 8">
    <name type="scientific">Streptohalobacillus salinus</name>
    <dbReference type="NCBI Taxonomy" id="621096"/>
    <lineage>
        <taxon>Bacteria</taxon>
        <taxon>Bacillati</taxon>
        <taxon>Bacillota</taxon>
        <taxon>Bacilli</taxon>
        <taxon>Bacillales</taxon>
        <taxon>Bacillaceae</taxon>
        <taxon>Streptohalobacillus</taxon>
    </lineage>
</organism>
<comment type="caution">
    <text evidence="7">The sequence shown here is derived from an EMBL/GenBank/DDBJ whole genome shotgun (WGS) entry which is preliminary data.</text>
</comment>
<evidence type="ECO:0000256" key="4">
    <source>
        <dbReference type="ARBA" id="ARBA00023163"/>
    </source>
</evidence>
<proteinExistence type="inferred from homology"/>
<dbReference type="PANTHER" id="PTHR34294">
    <property type="entry name" value="TRANSCRIPTIONAL REGULATOR-RELATED"/>
    <property type="match status" value="1"/>
</dbReference>
<protein>
    <submittedName>
        <fullName evidence="7">DNA-binding transcriptional regulator LsrR (DeoR family)</fullName>
    </submittedName>
</protein>
<accession>A0A2V3VYM0</accession>
<dbReference type="RefSeq" id="WP_110252220.1">
    <property type="nucleotide sequence ID" value="NZ_QJJR01000019.1"/>
</dbReference>
<gene>
    <name evidence="7" type="ORF">DES38_11912</name>
</gene>
<evidence type="ECO:0000256" key="1">
    <source>
        <dbReference type="ARBA" id="ARBA00010466"/>
    </source>
</evidence>
<dbReference type="SUPFAM" id="SSF100950">
    <property type="entry name" value="NagB/RpiA/CoA transferase-like"/>
    <property type="match status" value="1"/>
</dbReference>
<dbReference type="GO" id="GO:0030246">
    <property type="term" value="F:carbohydrate binding"/>
    <property type="evidence" value="ECO:0007669"/>
    <property type="project" value="InterPro"/>
</dbReference>
<dbReference type="GO" id="GO:0003700">
    <property type="term" value="F:DNA-binding transcription factor activity"/>
    <property type="evidence" value="ECO:0007669"/>
    <property type="project" value="InterPro"/>
</dbReference>
<dbReference type="Gene3D" id="3.40.50.1360">
    <property type="match status" value="1"/>
</dbReference>
<comment type="similarity">
    <text evidence="1">Belongs to the SorC transcriptional regulatory family.</text>
</comment>
<dbReference type="Pfam" id="PF12802">
    <property type="entry name" value="MarR_2"/>
    <property type="match status" value="1"/>
</dbReference>
<evidence type="ECO:0000313" key="8">
    <source>
        <dbReference type="Proteomes" id="UP000247922"/>
    </source>
</evidence>
<dbReference type="InterPro" id="IPR037171">
    <property type="entry name" value="NagB/RpiA_transferase-like"/>
</dbReference>
<sequence>MLNRDSLLLKVATLYYESNLTQTTIAKRLKISRPTVSNLLKEARDRGIVRITIQHSKMNTNKQQDEIATKYNLDNVYIAPQSYGALTNKNLVGSLCADFIEQIAPEIQTLGIGWGTTMYEFVHAASHTNFNHLKITPLMGGFGISDVKFHSNHLAFQLAEKYNCGVNYFYAPAFAESIEVKDTFESTNLVKEIYDQGKNVDLAITGVGNPAETSTYQRLGYITSEEKKSIRSSPIIGDVLATFFDENGTSVSTPISDRMLGIKLEDLEMVKEVLVVASGEEKIPSIKALLNKGFINHLIIDTDIANGLI</sequence>
<evidence type="ECO:0000259" key="6">
    <source>
        <dbReference type="Pfam" id="PF12802"/>
    </source>
</evidence>
<feature type="domain" description="Sugar-binding" evidence="5">
    <location>
        <begin position="60"/>
        <end position="309"/>
    </location>
</feature>
<evidence type="ECO:0000256" key="2">
    <source>
        <dbReference type="ARBA" id="ARBA00023015"/>
    </source>
</evidence>
<dbReference type="AlphaFoldDB" id="A0A2V3VYM0"/>
<feature type="domain" description="HTH marR-type" evidence="6">
    <location>
        <begin position="15"/>
        <end position="51"/>
    </location>
</feature>
<dbReference type="GO" id="GO:0003677">
    <property type="term" value="F:DNA binding"/>
    <property type="evidence" value="ECO:0007669"/>
    <property type="project" value="UniProtKB-KW"/>
</dbReference>
<dbReference type="InterPro" id="IPR000835">
    <property type="entry name" value="HTH_MarR-typ"/>
</dbReference>
<evidence type="ECO:0000256" key="3">
    <source>
        <dbReference type="ARBA" id="ARBA00023125"/>
    </source>
</evidence>